<evidence type="ECO:0000313" key="2">
    <source>
        <dbReference type="Proteomes" id="UP000043107"/>
    </source>
</evidence>
<sequence>MPKLCGTASSFYGGGMVVGQPIGTMIGSRMINNA</sequence>
<protein>
    <recommendedName>
        <fullName evidence="3">Permease</fullName>
    </recommendedName>
</protein>
<reference evidence="1 2" key="1">
    <citation type="submission" date="2014-09" db="EMBL/GenBank/DDBJ databases">
        <authorList>
            <person name="Bertelli C."/>
        </authorList>
    </citation>
    <scope>NUCLEOTIDE SEQUENCE [LARGE SCALE GENOMIC DNA]</scope>
    <source>
        <strain evidence="1 2">BIC1401111250</strain>
    </source>
</reference>
<keyword evidence="2" id="KW-1185">Reference proteome</keyword>
<name>A0ABM9R5C0_BIFLI</name>
<gene>
    <name evidence="1" type="ORF">BLIC_c01558</name>
</gene>
<dbReference type="Proteomes" id="UP000043107">
    <property type="component" value="Unassembled WGS sequence"/>
</dbReference>
<evidence type="ECO:0008006" key="3">
    <source>
        <dbReference type="Google" id="ProtNLM"/>
    </source>
</evidence>
<proteinExistence type="predicted"/>
<evidence type="ECO:0000313" key="1">
    <source>
        <dbReference type="EMBL" id="CEF02405.1"/>
    </source>
</evidence>
<organism evidence="1 2">
    <name type="scientific">Bifidobacterium longum subsp. infantis</name>
    <dbReference type="NCBI Taxonomy" id="1682"/>
    <lineage>
        <taxon>Bacteria</taxon>
        <taxon>Bacillati</taxon>
        <taxon>Actinomycetota</taxon>
        <taxon>Actinomycetes</taxon>
        <taxon>Bifidobacteriales</taxon>
        <taxon>Bifidobacteriaceae</taxon>
        <taxon>Bifidobacterium</taxon>
    </lineage>
</organism>
<comment type="caution">
    <text evidence="1">The sequence shown here is derived from an EMBL/GenBank/DDBJ whole genome shotgun (WGS) entry which is preliminary data.</text>
</comment>
<accession>A0ABM9R5C0</accession>
<dbReference type="EMBL" id="CCWP01000034">
    <property type="protein sequence ID" value="CEF02405.1"/>
    <property type="molecule type" value="Genomic_DNA"/>
</dbReference>